<accession>A0A318SZJ2</accession>
<sequence length="423" mass="46940">MSNGEKLSQFTPPAFRPEIIAEHLRSAYWIEAMDLDQDGRIEFIGHGMSLDEIYSFRKERGDETIWRKHLVASGVNMPVGMDQADITGNGYPDLIVCYDLYGEAGTFKDPSPDGGKIDWLENPGATSSSAARWNRHYIGQVPAAHRVKIGHFTQTERLEVLCFPIVSCSGTHGVLDITLFTQPDDVYNAESWPSTVIDNSYFRFVHGVEKHSDLIPGSNLDSVIVSSDEGVTWLFYNEWEKIWRKVPIGSGEFSQIDRTHFKGTGDADVGRIGGDRFAYVAAIEPFHGNTVAVYVKDGSAGTGQTRWQRHVLDIYSEPNSLGESPGHSVLCADFDGDGDDEFLVGLRGPHPWQGVLYYKAVDIAKGAFTKWKVGTESVARIIAGDFSGSGRIDFATIGYSIKNYYEAPNPKIVLYHNLIGEDR</sequence>
<reference evidence="2 3" key="1">
    <citation type="submission" date="2018-06" db="EMBL/GenBank/DDBJ databases">
        <title>Genomic Encyclopedia of Type Strains, Phase III (KMG-III): the genomes of soil and plant-associated and newly described type strains.</title>
        <authorList>
            <person name="Whitman W."/>
        </authorList>
    </citation>
    <scope>NUCLEOTIDE SEQUENCE [LARGE SCALE GENOMIC DNA]</scope>
    <source>
        <strain evidence="2 3">ORS 1419</strain>
    </source>
</reference>
<dbReference type="PANTHER" id="PTHR44103">
    <property type="entry name" value="PROPROTEIN CONVERTASE P"/>
    <property type="match status" value="1"/>
</dbReference>
<name>A0A318SZJ2_9HYPH</name>
<dbReference type="SUPFAM" id="SSF69318">
    <property type="entry name" value="Integrin alpha N-terminal domain"/>
    <property type="match status" value="1"/>
</dbReference>
<keyword evidence="3" id="KW-1185">Reference proteome</keyword>
<dbReference type="Proteomes" id="UP000247454">
    <property type="component" value="Unassembled WGS sequence"/>
</dbReference>
<dbReference type="AlphaFoldDB" id="A0A318SZJ2"/>
<evidence type="ECO:0000259" key="1">
    <source>
        <dbReference type="Pfam" id="PF22301"/>
    </source>
</evidence>
<dbReference type="EMBL" id="QJTF01000012">
    <property type="protein sequence ID" value="PYE87546.1"/>
    <property type="molecule type" value="Genomic_DNA"/>
</dbReference>
<organism evidence="2 3">
    <name type="scientific">Phyllobacterium leguminum</name>
    <dbReference type="NCBI Taxonomy" id="314237"/>
    <lineage>
        <taxon>Bacteria</taxon>
        <taxon>Pseudomonadati</taxon>
        <taxon>Pseudomonadota</taxon>
        <taxon>Alphaproteobacteria</taxon>
        <taxon>Hyphomicrobiales</taxon>
        <taxon>Phyllobacteriaceae</taxon>
        <taxon>Phyllobacterium</taxon>
    </lineage>
</organism>
<dbReference type="OrthoDB" id="247570at2"/>
<protein>
    <recommendedName>
        <fullName evidence="1">Aldos-2-ulose dehydratase beta-propeller domain-containing protein</fullName>
    </recommendedName>
</protein>
<gene>
    <name evidence="2" type="ORF">C7477_11247</name>
</gene>
<dbReference type="Gene3D" id="2.130.10.130">
    <property type="entry name" value="Integrin alpha, N-terminal"/>
    <property type="match status" value="1"/>
</dbReference>
<proteinExistence type="predicted"/>
<dbReference type="Pfam" id="PF22301">
    <property type="entry name" value="AUDH_beta_propeller"/>
    <property type="match status" value="1"/>
</dbReference>
<dbReference type="PANTHER" id="PTHR44103:SF1">
    <property type="entry name" value="PROPROTEIN CONVERTASE P"/>
    <property type="match status" value="1"/>
</dbReference>
<dbReference type="InterPro" id="IPR028994">
    <property type="entry name" value="Integrin_alpha_N"/>
</dbReference>
<dbReference type="InterPro" id="IPR054583">
    <property type="entry name" value="Beta-prop_AUDH"/>
</dbReference>
<evidence type="ECO:0000313" key="3">
    <source>
        <dbReference type="Proteomes" id="UP000247454"/>
    </source>
</evidence>
<feature type="domain" description="Aldos-2-ulose dehydratase beta-propeller" evidence="1">
    <location>
        <begin position="114"/>
        <end position="297"/>
    </location>
</feature>
<comment type="caution">
    <text evidence="2">The sequence shown here is derived from an EMBL/GenBank/DDBJ whole genome shotgun (WGS) entry which is preliminary data.</text>
</comment>
<dbReference type="RefSeq" id="WP_110752119.1">
    <property type="nucleotide sequence ID" value="NZ_QJTF01000012.1"/>
</dbReference>
<evidence type="ECO:0000313" key="2">
    <source>
        <dbReference type="EMBL" id="PYE87546.1"/>
    </source>
</evidence>